<evidence type="ECO:0000256" key="1">
    <source>
        <dbReference type="SAM" id="Phobius"/>
    </source>
</evidence>
<accession>A0ABX0XTP5</accession>
<keyword evidence="3" id="KW-1185">Reference proteome</keyword>
<feature type="transmembrane region" description="Helical" evidence="1">
    <location>
        <begin position="42"/>
        <end position="64"/>
    </location>
</feature>
<dbReference type="RefSeq" id="WP_167924257.1">
    <property type="nucleotide sequence ID" value="NZ_JAATVY010000003.1"/>
</dbReference>
<keyword evidence="1" id="KW-1133">Transmembrane helix</keyword>
<comment type="caution">
    <text evidence="2">The sequence shown here is derived from an EMBL/GenBank/DDBJ whole genome shotgun (WGS) entry which is preliminary data.</text>
</comment>
<keyword evidence="1" id="KW-0812">Transmembrane</keyword>
<gene>
    <name evidence="2" type="ORF">HC031_06530</name>
</gene>
<organism evidence="2 3">
    <name type="scientific">Planosporangium thailandense</name>
    <dbReference type="NCBI Taxonomy" id="765197"/>
    <lineage>
        <taxon>Bacteria</taxon>
        <taxon>Bacillati</taxon>
        <taxon>Actinomycetota</taxon>
        <taxon>Actinomycetes</taxon>
        <taxon>Micromonosporales</taxon>
        <taxon>Micromonosporaceae</taxon>
        <taxon>Planosporangium</taxon>
    </lineage>
</organism>
<evidence type="ECO:0008006" key="4">
    <source>
        <dbReference type="Google" id="ProtNLM"/>
    </source>
</evidence>
<dbReference type="Pfam" id="PF07676">
    <property type="entry name" value="PD40"/>
    <property type="match status" value="1"/>
</dbReference>
<proteinExistence type="predicted"/>
<evidence type="ECO:0000313" key="3">
    <source>
        <dbReference type="Proteomes" id="UP000722989"/>
    </source>
</evidence>
<dbReference type="SUPFAM" id="SSF82171">
    <property type="entry name" value="DPP6 N-terminal domain-like"/>
    <property type="match status" value="1"/>
</dbReference>
<dbReference type="InterPro" id="IPR011659">
    <property type="entry name" value="WD40"/>
</dbReference>
<dbReference type="EMBL" id="JAATVY010000003">
    <property type="protein sequence ID" value="NJC69377.1"/>
    <property type="molecule type" value="Genomic_DNA"/>
</dbReference>
<reference evidence="2 3" key="1">
    <citation type="submission" date="2020-03" db="EMBL/GenBank/DDBJ databases">
        <title>WGS of the type strain of Planosporangium spp.</title>
        <authorList>
            <person name="Thawai C."/>
        </authorList>
    </citation>
    <scope>NUCLEOTIDE SEQUENCE [LARGE SCALE GENOMIC DNA]</scope>
    <source>
        <strain evidence="2 3">TBRC 5610</strain>
    </source>
</reference>
<evidence type="ECO:0000313" key="2">
    <source>
        <dbReference type="EMBL" id="NJC69377.1"/>
    </source>
</evidence>
<dbReference type="Proteomes" id="UP000722989">
    <property type="component" value="Unassembled WGS sequence"/>
</dbReference>
<name>A0ABX0XTP5_9ACTN</name>
<sequence length="388" mass="40969">MTRLEDELRNTFAANVAEVPPIHDVAGTAIARGRVIRRHRRITVGAAFAVVIAMVTSGTLWAGGGFGGQPGQRRTGQLAAAPNADVTSTAPLDLVVGGELRPAGHAPISLPGSGDVYDALRVPEGWLVVRGDKATHQLWLVRDSGEPTLVIDGLPSNFAFSPDGRRIAYQQGSMLTVATVAGGRDLSGQGVQLPGSDRSQGRTGAELVGWAGSYLVIGNRQGIDYDGYDLWDPSQGGYVPTWNHDVVAIYAATPDGRSVVGEVKDARPGTFCTAVLDPAAGLRAGDKACGQPYLSVARHGLSPDGRWVLGEANRAVGVVDTRNGRLTATSVPAEGTWWAGPVWTGRDTFAVAEESHLRYGRVTDPQHPQELPAPSTTERWLVVARPVA</sequence>
<protein>
    <recommendedName>
        <fullName evidence="4">WD40 repeat domain-containing protein</fullName>
    </recommendedName>
</protein>
<keyword evidence="1" id="KW-0472">Membrane</keyword>